<feature type="transmembrane region" description="Helical" evidence="2">
    <location>
        <begin position="95"/>
        <end position="114"/>
    </location>
</feature>
<feature type="transmembrane region" description="Helical" evidence="2">
    <location>
        <begin position="49"/>
        <end position="75"/>
    </location>
</feature>
<gene>
    <name evidence="3" type="ORF">FIBRA_05614</name>
</gene>
<evidence type="ECO:0000313" key="3">
    <source>
        <dbReference type="EMBL" id="CCM03481.1"/>
    </source>
</evidence>
<feature type="transmembrane region" description="Helical" evidence="2">
    <location>
        <begin position="241"/>
        <end position="259"/>
    </location>
</feature>
<dbReference type="EMBL" id="HE797115">
    <property type="protein sequence ID" value="CCM03481.1"/>
    <property type="molecule type" value="Genomic_DNA"/>
</dbReference>
<keyword evidence="2" id="KW-1133">Transmembrane helix</keyword>
<evidence type="ECO:0000256" key="1">
    <source>
        <dbReference type="SAM" id="MobiDB-lite"/>
    </source>
</evidence>
<feature type="region of interest" description="Disordered" evidence="1">
    <location>
        <begin position="309"/>
        <end position="329"/>
    </location>
</feature>
<dbReference type="RefSeq" id="XP_012182764.1">
    <property type="nucleotide sequence ID" value="XM_012327374.1"/>
</dbReference>
<dbReference type="STRING" id="599839.J4IAT7"/>
<proteinExistence type="predicted"/>
<evidence type="ECO:0000313" key="4">
    <source>
        <dbReference type="Proteomes" id="UP000006352"/>
    </source>
</evidence>
<evidence type="ECO:0000256" key="2">
    <source>
        <dbReference type="SAM" id="Phobius"/>
    </source>
</evidence>
<dbReference type="OrthoDB" id="3346544at2759"/>
<feature type="compositionally biased region" description="Polar residues" evidence="1">
    <location>
        <begin position="317"/>
        <end position="329"/>
    </location>
</feature>
<organism evidence="3 4">
    <name type="scientific">Fibroporia radiculosa</name>
    <dbReference type="NCBI Taxonomy" id="599839"/>
    <lineage>
        <taxon>Eukaryota</taxon>
        <taxon>Fungi</taxon>
        <taxon>Dikarya</taxon>
        <taxon>Basidiomycota</taxon>
        <taxon>Agaricomycotina</taxon>
        <taxon>Agaricomycetes</taxon>
        <taxon>Polyporales</taxon>
        <taxon>Fibroporiaceae</taxon>
        <taxon>Fibroporia</taxon>
    </lineage>
</organism>
<dbReference type="Proteomes" id="UP000006352">
    <property type="component" value="Unassembled WGS sequence"/>
</dbReference>
<feature type="transmembrane region" description="Helical" evidence="2">
    <location>
        <begin position="6"/>
        <end position="37"/>
    </location>
</feature>
<dbReference type="GeneID" id="24098392"/>
<dbReference type="AlphaFoldDB" id="J4IAT7"/>
<feature type="transmembrane region" description="Helical" evidence="2">
    <location>
        <begin position="170"/>
        <end position="190"/>
    </location>
</feature>
<sequence length="329" mass="36881">MISLFVLYPALLAAMCIECFLYGIFFVLSVVSLYLLIKRSRNLNDSRRWTPITTFMAITVLLFLSNTIHCILTAIQTSTLTTPPVQLALVQQSTIAGDAMLMLTAIVNDAVITYRLWIVWSYNKRIVIIPLCTLVGLIVCAILIVRKEMQLLPSFDFSTLGTWSLNSQVYILWCVFTLCTNLYCTTMIAWRIWRINFVIIDHKSSKLTSLLTILIESAAVYTIWVVFFLVTYVTLDELQLFSYQTLSVVAGISFMFINVRVGMGWEQTQAPQTLPTSATSLATAGTPSELYSMPPVAVSIVHEVDNDDSSKKPALLVSSSDTSVRARQH</sequence>
<feature type="transmembrane region" description="Helical" evidence="2">
    <location>
        <begin position="210"/>
        <end position="235"/>
    </location>
</feature>
<name>J4IAT7_9APHY</name>
<dbReference type="InParanoid" id="J4IAT7"/>
<keyword evidence="2" id="KW-0812">Transmembrane</keyword>
<keyword evidence="4" id="KW-1185">Reference proteome</keyword>
<reference evidence="3 4" key="1">
    <citation type="journal article" date="2012" name="Appl. Environ. Microbiol.">
        <title>Short-read sequencing for genomic analysis of the brown rot fungus Fibroporia radiculosa.</title>
        <authorList>
            <person name="Tang J.D."/>
            <person name="Perkins A.D."/>
            <person name="Sonstegard T.S."/>
            <person name="Schroeder S.G."/>
            <person name="Burgess S.C."/>
            <person name="Diehl S.V."/>
        </authorList>
    </citation>
    <scope>NUCLEOTIDE SEQUENCE [LARGE SCALE GENOMIC DNA]</scope>
    <source>
        <strain evidence="3 4">TFFH 294</strain>
    </source>
</reference>
<protein>
    <submittedName>
        <fullName evidence="3">Uncharacterized protein</fullName>
    </submittedName>
</protein>
<feature type="transmembrane region" description="Helical" evidence="2">
    <location>
        <begin position="126"/>
        <end position="145"/>
    </location>
</feature>
<accession>J4IAT7</accession>
<keyword evidence="2" id="KW-0472">Membrane</keyword>
<dbReference type="HOGENOM" id="CLU_044614_3_0_1"/>